<protein>
    <recommendedName>
        <fullName evidence="4">Methyltransferase family protein</fullName>
    </recommendedName>
</protein>
<evidence type="ECO:0000313" key="2">
    <source>
        <dbReference type="EMBL" id="OLF06059.1"/>
    </source>
</evidence>
<dbReference type="Pfam" id="PF13489">
    <property type="entry name" value="Methyltransf_23"/>
    <property type="match status" value="1"/>
</dbReference>
<evidence type="ECO:0000256" key="1">
    <source>
        <dbReference type="ARBA" id="ARBA00022679"/>
    </source>
</evidence>
<organism evidence="2 3">
    <name type="scientific">Actinophytocola xinjiangensis</name>
    <dbReference type="NCBI Taxonomy" id="485602"/>
    <lineage>
        <taxon>Bacteria</taxon>
        <taxon>Bacillati</taxon>
        <taxon>Actinomycetota</taxon>
        <taxon>Actinomycetes</taxon>
        <taxon>Pseudonocardiales</taxon>
        <taxon>Pseudonocardiaceae</taxon>
    </lineage>
</organism>
<evidence type="ECO:0000313" key="3">
    <source>
        <dbReference type="Proteomes" id="UP000185696"/>
    </source>
</evidence>
<dbReference type="Proteomes" id="UP000185696">
    <property type="component" value="Unassembled WGS sequence"/>
</dbReference>
<dbReference type="AlphaFoldDB" id="A0A7Z0WFF3"/>
<dbReference type="InterPro" id="IPR029063">
    <property type="entry name" value="SAM-dependent_MTases_sf"/>
</dbReference>
<dbReference type="Gene3D" id="3.40.50.150">
    <property type="entry name" value="Vaccinia Virus protein VP39"/>
    <property type="match status" value="1"/>
</dbReference>
<proteinExistence type="predicted"/>
<reference evidence="2 3" key="1">
    <citation type="submission" date="2016-12" db="EMBL/GenBank/DDBJ databases">
        <title>The draft genome sequence of Actinophytocola xinjiangensis.</title>
        <authorList>
            <person name="Wang W."/>
            <person name="Yuan L."/>
        </authorList>
    </citation>
    <scope>NUCLEOTIDE SEQUENCE [LARGE SCALE GENOMIC DNA]</scope>
    <source>
        <strain evidence="2 3">CGMCC 4.4663</strain>
    </source>
</reference>
<dbReference type="PANTHER" id="PTHR43861:SF3">
    <property type="entry name" value="PUTATIVE (AFU_ORTHOLOGUE AFUA_2G14390)-RELATED"/>
    <property type="match status" value="1"/>
</dbReference>
<dbReference type="PANTHER" id="PTHR43861">
    <property type="entry name" value="TRANS-ACONITATE 2-METHYLTRANSFERASE-RELATED"/>
    <property type="match status" value="1"/>
</dbReference>
<sequence>MSQHQPDPYGTVLDVDASELDRLRLLERAADPGTVAAFERIGVAPGWRCLEVGAGAGSIAGWLADRAGAGSVVATDVDVRFLDDLAERGVRVLRHDVVADPAPGDAFDLIHLRHLLVHLPARRAVLDRLVSWLAPGGWLVVEDAHISPDLINRAAVRAARAGVVRLLSERVGSDFSTWASTLPLPLEEAGLTDAEVGATAMTVRGGTPSARLGQLGLERLSPQLVAAGILTAEDLASARTAFADPNLLDHSHVLFRAVARKPR</sequence>
<dbReference type="EMBL" id="MSIF01000024">
    <property type="protein sequence ID" value="OLF06059.1"/>
    <property type="molecule type" value="Genomic_DNA"/>
</dbReference>
<keyword evidence="1" id="KW-0808">Transferase</keyword>
<name>A0A7Z0WFF3_9PSEU</name>
<keyword evidence="3" id="KW-1185">Reference proteome</keyword>
<comment type="caution">
    <text evidence="2">The sequence shown here is derived from an EMBL/GenBank/DDBJ whole genome shotgun (WGS) entry which is preliminary data.</text>
</comment>
<evidence type="ECO:0008006" key="4">
    <source>
        <dbReference type="Google" id="ProtNLM"/>
    </source>
</evidence>
<gene>
    <name evidence="2" type="ORF">BLA60_33505</name>
</gene>
<dbReference type="SUPFAM" id="SSF53335">
    <property type="entry name" value="S-adenosyl-L-methionine-dependent methyltransferases"/>
    <property type="match status" value="1"/>
</dbReference>
<accession>A0A7Z0WFF3</accession>
<dbReference type="CDD" id="cd02440">
    <property type="entry name" value="AdoMet_MTases"/>
    <property type="match status" value="1"/>
</dbReference>
<dbReference type="GO" id="GO:0016740">
    <property type="term" value="F:transferase activity"/>
    <property type="evidence" value="ECO:0007669"/>
    <property type="project" value="UniProtKB-KW"/>
</dbReference>